<evidence type="ECO:0000256" key="3">
    <source>
        <dbReference type="ARBA" id="ARBA00005267"/>
    </source>
</evidence>
<dbReference type="RefSeq" id="WP_091649874.1">
    <property type="nucleotide sequence ID" value="NZ_FNHQ01000012.1"/>
</dbReference>
<keyword evidence="6 8" id="KW-0288">FMN</keyword>
<keyword evidence="4 8" id="KW-0813">Transport</keyword>
<keyword evidence="11" id="KW-1185">Reference proteome</keyword>
<accession>A0A1G9VIJ3</accession>
<dbReference type="NCBIfam" id="TIGR01753">
    <property type="entry name" value="flav_short"/>
    <property type="match status" value="1"/>
</dbReference>
<evidence type="ECO:0000256" key="1">
    <source>
        <dbReference type="ARBA" id="ARBA00001917"/>
    </source>
</evidence>
<dbReference type="InterPro" id="IPR029039">
    <property type="entry name" value="Flavoprotein-like_sf"/>
</dbReference>
<proteinExistence type="inferred from homology"/>
<dbReference type="InterPro" id="IPR008254">
    <property type="entry name" value="Flavodoxin/NO_synth"/>
</dbReference>
<evidence type="ECO:0000256" key="6">
    <source>
        <dbReference type="ARBA" id="ARBA00022643"/>
    </source>
</evidence>
<dbReference type="OrthoDB" id="9790745at2"/>
<sequence>MVEIVYWSGTGNTEAMASVIEKAVKDEGKEVECVCFENTDADSVAAHDVIIMGCPAMGAEVLEETVVQPFFDELKGKLSGKKVGLFGSYGWGTGEWMENWVAAVKEAGAVFIDPAVIVNGAPEDITDCTALGKAAAALA</sequence>
<dbReference type="InterPro" id="IPR010087">
    <property type="entry name" value="Flav_short"/>
</dbReference>
<dbReference type="InterPro" id="IPR001226">
    <property type="entry name" value="Flavodoxin_CS"/>
</dbReference>
<gene>
    <name evidence="10" type="ORF">SAMN05660299_01422</name>
</gene>
<keyword evidence="5 8" id="KW-0285">Flavoprotein</keyword>
<reference evidence="10 11" key="1">
    <citation type="submission" date="2016-10" db="EMBL/GenBank/DDBJ databases">
        <authorList>
            <person name="de Groot N.N."/>
        </authorList>
    </citation>
    <scope>NUCLEOTIDE SEQUENCE [LARGE SCALE GENOMIC DNA]</scope>
    <source>
        <strain evidence="10 11">DSM 16981</strain>
    </source>
</reference>
<evidence type="ECO:0000256" key="7">
    <source>
        <dbReference type="ARBA" id="ARBA00022982"/>
    </source>
</evidence>
<dbReference type="EMBL" id="FNHQ01000012">
    <property type="protein sequence ID" value="SDM72014.1"/>
    <property type="molecule type" value="Genomic_DNA"/>
</dbReference>
<keyword evidence="7 8" id="KW-0249">Electron transport</keyword>
<comment type="function">
    <text evidence="2 8">Low-potential electron donor to a number of redox enzymes.</text>
</comment>
<name>A0A1G9VIJ3_9FIRM</name>
<evidence type="ECO:0000313" key="11">
    <source>
        <dbReference type="Proteomes" id="UP000199309"/>
    </source>
</evidence>
<dbReference type="InterPro" id="IPR050619">
    <property type="entry name" value="Flavodoxin"/>
</dbReference>
<dbReference type="PROSITE" id="PS50902">
    <property type="entry name" value="FLAVODOXIN_LIKE"/>
    <property type="match status" value="1"/>
</dbReference>
<dbReference type="GO" id="GO:0010181">
    <property type="term" value="F:FMN binding"/>
    <property type="evidence" value="ECO:0007669"/>
    <property type="project" value="UniProtKB-UniRule"/>
</dbReference>
<dbReference type="PROSITE" id="PS00201">
    <property type="entry name" value="FLAVODOXIN"/>
    <property type="match status" value="1"/>
</dbReference>
<dbReference type="AlphaFoldDB" id="A0A1G9VIJ3"/>
<evidence type="ECO:0000313" key="10">
    <source>
        <dbReference type="EMBL" id="SDM72014.1"/>
    </source>
</evidence>
<dbReference type="Pfam" id="PF00258">
    <property type="entry name" value="Flavodoxin_1"/>
    <property type="match status" value="1"/>
</dbReference>
<dbReference type="Gene3D" id="3.40.50.360">
    <property type="match status" value="1"/>
</dbReference>
<dbReference type="GO" id="GO:0016651">
    <property type="term" value="F:oxidoreductase activity, acting on NAD(P)H"/>
    <property type="evidence" value="ECO:0007669"/>
    <property type="project" value="UniProtKB-ARBA"/>
</dbReference>
<dbReference type="PANTHER" id="PTHR42809:SF1">
    <property type="entry name" value="FLAVODOXIN 1"/>
    <property type="match status" value="1"/>
</dbReference>
<evidence type="ECO:0000259" key="9">
    <source>
        <dbReference type="PROSITE" id="PS50902"/>
    </source>
</evidence>
<dbReference type="SUPFAM" id="SSF52218">
    <property type="entry name" value="Flavoproteins"/>
    <property type="match status" value="1"/>
</dbReference>
<protein>
    <recommendedName>
        <fullName evidence="8">Flavodoxin</fullName>
    </recommendedName>
</protein>
<comment type="cofactor">
    <cofactor evidence="1 8">
        <name>FMN</name>
        <dbReference type="ChEBI" id="CHEBI:58210"/>
    </cofactor>
</comment>
<dbReference type="PANTHER" id="PTHR42809">
    <property type="entry name" value="FLAVODOXIN 2"/>
    <property type="match status" value="1"/>
</dbReference>
<evidence type="ECO:0000256" key="5">
    <source>
        <dbReference type="ARBA" id="ARBA00022630"/>
    </source>
</evidence>
<dbReference type="GO" id="GO:0009055">
    <property type="term" value="F:electron transfer activity"/>
    <property type="evidence" value="ECO:0007669"/>
    <property type="project" value="UniProtKB-UniRule"/>
</dbReference>
<evidence type="ECO:0000256" key="8">
    <source>
        <dbReference type="RuleBase" id="RU367037"/>
    </source>
</evidence>
<feature type="domain" description="Flavodoxin-like" evidence="9">
    <location>
        <begin position="2"/>
        <end position="139"/>
    </location>
</feature>
<dbReference type="Proteomes" id="UP000199309">
    <property type="component" value="Unassembled WGS sequence"/>
</dbReference>
<organism evidence="10 11">
    <name type="scientific">Megasphaera paucivorans</name>
    <dbReference type="NCBI Taxonomy" id="349095"/>
    <lineage>
        <taxon>Bacteria</taxon>
        <taxon>Bacillati</taxon>
        <taxon>Bacillota</taxon>
        <taxon>Negativicutes</taxon>
        <taxon>Veillonellales</taxon>
        <taxon>Veillonellaceae</taxon>
        <taxon>Megasphaera</taxon>
    </lineage>
</organism>
<evidence type="ECO:0000256" key="4">
    <source>
        <dbReference type="ARBA" id="ARBA00022448"/>
    </source>
</evidence>
<comment type="similarity">
    <text evidence="3 8">Belongs to the flavodoxin family.</text>
</comment>
<evidence type="ECO:0000256" key="2">
    <source>
        <dbReference type="ARBA" id="ARBA00003297"/>
    </source>
</evidence>
<dbReference type="STRING" id="349095.SAMN05660299_01422"/>